<feature type="transmembrane region" description="Helical" evidence="9">
    <location>
        <begin position="24"/>
        <end position="45"/>
    </location>
</feature>
<dbReference type="PANTHER" id="PTHR33281:SF19">
    <property type="entry name" value="VOLTAGE-DEPENDENT ANION CHANNEL-FORMING PROTEIN YNEE"/>
    <property type="match status" value="1"/>
</dbReference>
<evidence type="ECO:0000256" key="4">
    <source>
        <dbReference type="ARBA" id="ARBA00022692"/>
    </source>
</evidence>
<evidence type="ECO:0000256" key="7">
    <source>
        <dbReference type="ARBA" id="ARBA00023136"/>
    </source>
</evidence>
<comment type="similarity">
    <text evidence="8">Belongs to the anion channel-forming bestrophin (TC 1.A.46) family.</text>
</comment>
<evidence type="ECO:0000256" key="2">
    <source>
        <dbReference type="ARBA" id="ARBA00022448"/>
    </source>
</evidence>
<keyword evidence="4 9" id="KW-0812">Transmembrane</keyword>
<evidence type="ECO:0000256" key="9">
    <source>
        <dbReference type="SAM" id="Phobius"/>
    </source>
</evidence>
<evidence type="ECO:0000256" key="5">
    <source>
        <dbReference type="ARBA" id="ARBA00022989"/>
    </source>
</evidence>
<dbReference type="InterPro" id="IPR044669">
    <property type="entry name" value="YneE/VCCN1/2-like"/>
</dbReference>
<dbReference type="PANTHER" id="PTHR33281">
    <property type="entry name" value="UPF0187 PROTEIN YNEE"/>
    <property type="match status" value="1"/>
</dbReference>
<evidence type="ECO:0000256" key="1">
    <source>
        <dbReference type="ARBA" id="ARBA00004651"/>
    </source>
</evidence>
<dbReference type="GO" id="GO:0005886">
    <property type="term" value="C:plasma membrane"/>
    <property type="evidence" value="ECO:0007669"/>
    <property type="project" value="UniProtKB-SubCell"/>
</dbReference>
<keyword evidence="3" id="KW-1003">Cell membrane</keyword>
<evidence type="ECO:0000313" key="10">
    <source>
        <dbReference type="EMBL" id="XBH05931.1"/>
    </source>
</evidence>
<keyword evidence="5 9" id="KW-1133">Transmembrane helix</keyword>
<organism evidence="10">
    <name type="scientific">Singulisphaera sp. Ch08</name>
    <dbReference type="NCBI Taxonomy" id="3120278"/>
    <lineage>
        <taxon>Bacteria</taxon>
        <taxon>Pseudomonadati</taxon>
        <taxon>Planctomycetota</taxon>
        <taxon>Planctomycetia</taxon>
        <taxon>Isosphaerales</taxon>
        <taxon>Isosphaeraceae</taxon>
        <taxon>Singulisphaera</taxon>
    </lineage>
</organism>
<accession>A0AAU7CL34</accession>
<keyword evidence="2" id="KW-0813">Transport</keyword>
<protein>
    <submittedName>
        <fullName evidence="10">Bestrophin family protein</fullName>
    </submittedName>
</protein>
<sequence length="307" mass="34283">MIDYNKREWTRSLFSIRGSMVREISGRVSACAVWAVAVVAVHHLIKSMEIQPTTHMLVGVALGLLLVFRTNASYDRYWEGRRQWGCIINETRNLGRASRTYLSGDRNLLDEIMLWTIAFPQAAMNSLRGSSGLGATAQRLPIAEVEGVLRSGNLPLAVAVQISERLVRARDRGIISDYVAMSLDQNVQLLIDYFGACERIHKTPLPFVYVVHLRRALVLYCFTLPFALVDPYGWWAIPATLLVAYTFFGIEEIGVEIENPFGLDENDLPLERFCETIERDLLELTAGLGPRPGGAVESLQPITGVTS</sequence>
<dbReference type="AlphaFoldDB" id="A0AAU7CL34"/>
<evidence type="ECO:0000256" key="3">
    <source>
        <dbReference type="ARBA" id="ARBA00022475"/>
    </source>
</evidence>
<keyword evidence="6" id="KW-0406">Ion transport</keyword>
<proteinExistence type="inferred from homology"/>
<gene>
    <name evidence="10" type="ORF">V5E97_07835</name>
</gene>
<feature type="transmembrane region" description="Helical" evidence="9">
    <location>
        <begin position="57"/>
        <end position="74"/>
    </location>
</feature>
<dbReference type="Pfam" id="PF25539">
    <property type="entry name" value="Bestrophin_2"/>
    <property type="match status" value="1"/>
</dbReference>
<reference evidence="10" key="1">
    <citation type="submission" date="2024-05" db="EMBL/GenBank/DDBJ databases">
        <title>Planctomycetes of the genus Singulisphaera possess chitinolytic capabilities.</title>
        <authorList>
            <person name="Ivanova A."/>
        </authorList>
    </citation>
    <scope>NUCLEOTIDE SEQUENCE</scope>
    <source>
        <strain evidence="10">Ch08T</strain>
    </source>
</reference>
<dbReference type="EMBL" id="CP155447">
    <property type="protein sequence ID" value="XBH05931.1"/>
    <property type="molecule type" value="Genomic_DNA"/>
</dbReference>
<dbReference type="GO" id="GO:0005254">
    <property type="term" value="F:chloride channel activity"/>
    <property type="evidence" value="ECO:0007669"/>
    <property type="project" value="InterPro"/>
</dbReference>
<evidence type="ECO:0000256" key="8">
    <source>
        <dbReference type="ARBA" id="ARBA00034708"/>
    </source>
</evidence>
<keyword evidence="7 9" id="KW-0472">Membrane</keyword>
<dbReference type="RefSeq" id="WP_406698782.1">
    <property type="nucleotide sequence ID" value="NZ_CP155447.1"/>
</dbReference>
<name>A0AAU7CL34_9BACT</name>
<evidence type="ECO:0000256" key="6">
    <source>
        <dbReference type="ARBA" id="ARBA00023065"/>
    </source>
</evidence>
<comment type="subcellular location">
    <subcellularLocation>
        <location evidence="1">Cell membrane</location>
        <topology evidence="1">Multi-pass membrane protein</topology>
    </subcellularLocation>
</comment>